<organism evidence="1 2">
    <name type="scientific">Cocos nucifera</name>
    <name type="common">Coconut palm</name>
    <dbReference type="NCBI Taxonomy" id="13894"/>
    <lineage>
        <taxon>Eukaryota</taxon>
        <taxon>Viridiplantae</taxon>
        <taxon>Streptophyta</taxon>
        <taxon>Embryophyta</taxon>
        <taxon>Tracheophyta</taxon>
        <taxon>Spermatophyta</taxon>
        <taxon>Magnoliopsida</taxon>
        <taxon>Liliopsida</taxon>
        <taxon>Arecaceae</taxon>
        <taxon>Arecoideae</taxon>
        <taxon>Cocoseae</taxon>
        <taxon>Attaleinae</taxon>
        <taxon>Cocos</taxon>
    </lineage>
</organism>
<dbReference type="InterPro" id="IPR007528">
    <property type="entry name" value="RINT1_Tip20"/>
</dbReference>
<reference evidence="1" key="2">
    <citation type="submission" date="2019-07" db="EMBL/GenBank/DDBJ databases">
        <authorList>
            <person name="Yang Y."/>
            <person name="Bocs S."/>
            <person name="Baudouin L."/>
        </authorList>
    </citation>
    <scope>NUCLEOTIDE SEQUENCE</scope>
    <source>
        <tissue evidence="1">Spear leaf of Hainan Tall coconut</tissue>
    </source>
</reference>
<dbReference type="PROSITE" id="PS51386">
    <property type="entry name" value="RINT1_TIP20"/>
    <property type="match status" value="1"/>
</dbReference>
<reference evidence="1" key="1">
    <citation type="journal article" date="2017" name="Gigascience">
        <title>The genome draft of coconut (Cocos nucifera).</title>
        <authorList>
            <person name="Xiao Y."/>
            <person name="Xu P."/>
            <person name="Fan H."/>
            <person name="Baudouin L."/>
            <person name="Xia W."/>
            <person name="Bocs S."/>
            <person name="Xu J."/>
            <person name="Li Q."/>
            <person name="Guo A."/>
            <person name="Zhou L."/>
            <person name="Li J."/>
            <person name="Wu Y."/>
            <person name="Ma Z."/>
            <person name="Armero A."/>
            <person name="Issali A.E."/>
            <person name="Liu N."/>
            <person name="Peng M."/>
            <person name="Yang Y."/>
        </authorList>
    </citation>
    <scope>NUCLEOTIDE SEQUENCE</scope>
    <source>
        <tissue evidence="1">Spear leaf of Hainan Tall coconut</tissue>
    </source>
</reference>
<dbReference type="PANTHER" id="PTHR13520:SF1">
    <property type="entry name" value="RINT1-LIKE PROTEIN MAG2"/>
    <property type="match status" value="1"/>
</dbReference>
<dbReference type="GO" id="GO:0070939">
    <property type="term" value="C:Dsl1/NZR complex"/>
    <property type="evidence" value="ECO:0007669"/>
    <property type="project" value="InterPro"/>
</dbReference>
<protein>
    <submittedName>
        <fullName evidence="1">RINT1-like protein MAG2</fullName>
    </submittedName>
</protein>
<dbReference type="OrthoDB" id="2189254at2759"/>
<dbReference type="Proteomes" id="UP000797356">
    <property type="component" value="Chromosome 5"/>
</dbReference>
<comment type="caution">
    <text evidence="1">The sequence shown here is derived from an EMBL/GenBank/DDBJ whole genome shotgun (WGS) entry which is preliminary data.</text>
</comment>
<dbReference type="InterPro" id="IPR042044">
    <property type="entry name" value="EXOC6PINT-1/Sec15/Tip20_C_dom2"/>
</dbReference>
<dbReference type="PANTHER" id="PTHR13520">
    <property type="entry name" value="RAD50-INTERACTING PROTEIN 1 RINT-1"/>
    <property type="match status" value="1"/>
</dbReference>
<gene>
    <name evidence="1" type="ORF">COCNU_05G006900</name>
</gene>
<dbReference type="GO" id="GO:0060628">
    <property type="term" value="P:regulation of ER to Golgi vesicle-mediated transport"/>
    <property type="evidence" value="ECO:0007669"/>
    <property type="project" value="TreeGrafter"/>
</dbReference>
<accession>A0A8K0N267</accession>
<name>A0A8K0N267_COCNU</name>
<proteinExistence type="predicted"/>
<keyword evidence="2" id="KW-1185">Reference proteome</keyword>
<dbReference type="GO" id="GO:0006890">
    <property type="term" value="P:retrograde vesicle-mediated transport, Golgi to endoplasmic reticulum"/>
    <property type="evidence" value="ECO:0007669"/>
    <property type="project" value="InterPro"/>
</dbReference>
<dbReference type="Gene3D" id="1.20.58.670">
    <property type="entry name" value="Dsl1p vesicle tethering complex, Tip20p subunit, domain D"/>
    <property type="match status" value="1"/>
</dbReference>
<dbReference type="AlphaFoldDB" id="A0A8K0N267"/>
<sequence>MEAAAPLMPGTSDLFGSLRRFLAERLGSQDDLSRSPNLTVELSGECSDLEASLDDLDRRLSESIAAYASHAEEVGGHLGEVRAGLIDLRSSIAGPSFGGEEETRVERKEQILVEELAALAKEVARVETVRAYAETTLKLDSLIDDVEDEVSSSVTGKLRSSHVVNSEEIHMMAINSLKQIEDILMSVTKTRSQWARLVSAVDYRVDRALAVLRPQAIGDHRSLLASLGWPPPLGSSNLANLETGKSAEFLNPLISMKGELKGKYGESFLSLCNLQELQRRRKSRQLEGHNLEIALHQPLWVIEELANPISVASERHFSKWVEKPEFIFALVYKIMRDFVDSMDEVLQPLADKARLVGYSCREEWISAMMTSVSTYLSKEVFPKYVDLLQEGTWGDVPSQARISWLNLVDLMISFDKRTQSLITNLGLLLSLREDENLQRVSVLSVFCDRPDWLEIWAEIELREMLDKLKSVMLDEKSWKTRIQGTVLMSGLEDYRSPTVSGAVLQAVSLLIDRSRPLPSVALRARFVRLAGAPLVQELLDCLLRRCQEAEGLTALADDDAILKVCQSINAARYAECILTEWCEDAFFLEMEIVSHEDTTGRGCIFEKEVSGLKKFKAEWVEKISMVILRGFDTCCRDYFKNKKQWQEKTEGLVVSRAFVGALDYLQGKISRLEKGLNAMDFVAVWRSVAGGVDQLIFNGVFISNAKFHNGGVERLGVDLEVLFQVFMAWCLKPGGFFPRLCGGLRLLKMERQLKDEKSKVKEGWLKENDIRYLTVTEAEKIMKNRVFGE</sequence>
<dbReference type="Pfam" id="PF04437">
    <property type="entry name" value="RINT1_TIP1"/>
    <property type="match status" value="1"/>
</dbReference>
<dbReference type="GO" id="GO:0006888">
    <property type="term" value="P:endoplasmic reticulum to Golgi vesicle-mediated transport"/>
    <property type="evidence" value="ECO:0007669"/>
    <property type="project" value="InterPro"/>
</dbReference>
<evidence type="ECO:0000313" key="1">
    <source>
        <dbReference type="EMBL" id="KAG1342461.1"/>
    </source>
</evidence>
<evidence type="ECO:0000313" key="2">
    <source>
        <dbReference type="Proteomes" id="UP000797356"/>
    </source>
</evidence>
<dbReference type="EMBL" id="CM017876">
    <property type="protein sequence ID" value="KAG1342461.1"/>
    <property type="molecule type" value="Genomic_DNA"/>
</dbReference>